<dbReference type="PANTHER" id="PTHR30290">
    <property type="entry name" value="PERIPLASMIC BINDING COMPONENT OF ABC TRANSPORTER"/>
    <property type="match status" value="1"/>
</dbReference>
<dbReference type="AlphaFoldDB" id="A0A7W9FL02"/>
<dbReference type="GO" id="GO:0030288">
    <property type="term" value="C:outer membrane-bounded periplasmic space"/>
    <property type="evidence" value="ECO:0007669"/>
    <property type="project" value="UniProtKB-ARBA"/>
</dbReference>
<comment type="subcellular location">
    <subcellularLocation>
        <location evidence="1">Periplasm</location>
    </subcellularLocation>
</comment>
<evidence type="ECO:0000256" key="2">
    <source>
        <dbReference type="ARBA" id="ARBA00005695"/>
    </source>
</evidence>
<dbReference type="Gene3D" id="3.10.105.10">
    <property type="entry name" value="Dipeptide-binding Protein, Domain 3"/>
    <property type="match status" value="1"/>
</dbReference>
<dbReference type="Pfam" id="PF00496">
    <property type="entry name" value="SBP_bac_5"/>
    <property type="match status" value="1"/>
</dbReference>
<protein>
    <submittedName>
        <fullName evidence="7">Peptide/nickel transport system substrate-binding protein</fullName>
    </submittedName>
</protein>
<evidence type="ECO:0000256" key="1">
    <source>
        <dbReference type="ARBA" id="ARBA00004418"/>
    </source>
</evidence>
<evidence type="ECO:0000313" key="8">
    <source>
        <dbReference type="Proteomes" id="UP000523821"/>
    </source>
</evidence>
<dbReference type="PANTHER" id="PTHR30290:SF10">
    <property type="entry name" value="PERIPLASMIC OLIGOPEPTIDE-BINDING PROTEIN-RELATED"/>
    <property type="match status" value="1"/>
</dbReference>
<proteinExistence type="inferred from homology"/>
<keyword evidence="4 5" id="KW-0732">Signal</keyword>
<dbReference type="Gene3D" id="3.40.190.10">
    <property type="entry name" value="Periplasmic binding protein-like II"/>
    <property type="match status" value="1"/>
</dbReference>
<dbReference type="SUPFAM" id="SSF53850">
    <property type="entry name" value="Periplasmic binding protein-like II"/>
    <property type="match status" value="1"/>
</dbReference>
<dbReference type="InterPro" id="IPR039424">
    <property type="entry name" value="SBP_5"/>
</dbReference>
<name>A0A7W9FL02_9HYPH</name>
<dbReference type="EMBL" id="JACHOO010000002">
    <property type="protein sequence ID" value="MBB5751844.1"/>
    <property type="molecule type" value="Genomic_DNA"/>
</dbReference>
<dbReference type="GO" id="GO:1904680">
    <property type="term" value="F:peptide transmembrane transporter activity"/>
    <property type="evidence" value="ECO:0007669"/>
    <property type="project" value="TreeGrafter"/>
</dbReference>
<evidence type="ECO:0000256" key="3">
    <source>
        <dbReference type="ARBA" id="ARBA00022448"/>
    </source>
</evidence>
<sequence>MSDLVKPLGAVTRRGTFKLAAALLSTAAMPAGLGVAFAAEGEGVLRIAHPVFNMDWSPLRGGGDYLRWNSLWWASAMYFDSDNTLHPYVVKSWTPNADNTVWTLAIADDAVFSDGSPITAADVKGSWELSAMPSTRNQRVDLALSSVTGYQEMIGGQAKEMPGLVVKDDKTLEVQLSAVDPIFFQRIATQVVPIVKASQARDENGEEVLEWWTAQNGVVVSGPFKPVEMDLDAGKLAFEPNENFFGPKPLLKRIEIQTVEDPVTATALMQNGQFDAHTAFATPTMDQDLGKDFASGVMIPKGQHFWLNVNRAPTDDPKVRQALIMAIDRDGLKASYPSGPMEKADQILNAVPGVDEAFEAYPFDPEGAKKLLAESSYGGPDRLPTIMMVGISTPASQLAAQYIAEQWRQNLGIAAVQMKPQIDAYSGPDQANVQIFRDDVGTRVPDAVVYLLGSIYSGSSNAKNKLGGYKNADVDAKLEEAAVKSVDDPDRQRLAQEAQRAFREDWAFIPWYFEGMSKWAMPQVKGIVKNLDWQVYEPWKLSVERS</sequence>
<dbReference type="InterPro" id="IPR006311">
    <property type="entry name" value="TAT_signal"/>
</dbReference>
<dbReference type="PROSITE" id="PS51318">
    <property type="entry name" value="TAT"/>
    <property type="match status" value="1"/>
</dbReference>
<feature type="chain" id="PRO_5031098383" evidence="5">
    <location>
        <begin position="39"/>
        <end position="546"/>
    </location>
</feature>
<comment type="similarity">
    <text evidence="2">Belongs to the bacterial solute-binding protein 5 family.</text>
</comment>
<comment type="caution">
    <text evidence="7">The sequence shown here is derived from an EMBL/GenBank/DDBJ whole genome shotgun (WGS) entry which is preliminary data.</text>
</comment>
<organism evidence="7 8">
    <name type="scientific">Prosthecomicrobium pneumaticum</name>
    <dbReference type="NCBI Taxonomy" id="81895"/>
    <lineage>
        <taxon>Bacteria</taxon>
        <taxon>Pseudomonadati</taxon>
        <taxon>Pseudomonadota</taxon>
        <taxon>Alphaproteobacteria</taxon>
        <taxon>Hyphomicrobiales</taxon>
        <taxon>Kaistiaceae</taxon>
        <taxon>Prosthecomicrobium</taxon>
    </lineage>
</organism>
<evidence type="ECO:0000256" key="4">
    <source>
        <dbReference type="ARBA" id="ARBA00022729"/>
    </source>
</evidence>
<dbReference type="GO" id="GO:0015833">
    <property type="term" value="P:peptide transport"/>
    <property type="evidence" value="ECO:0007669"/>
    <property type="project" value="TreeGrafter"/>
</dbReference>
<evidence type="ECO:0000256" key="5">
    <source>
        <dbReference type="SAM" id="SignalP"/>
    </source>
</evidence>
<feature type="signal peptide" evidence="5">
    <location>
        <begin position="1"/>
        <end position="38"/>
    </location>
</feature>
<dbReference type="Proteomes" id="UP000523821">
    <property type="component" value="Unassembled WGS sequence"/>
</dbReference>
<dbReference type="CDD" id="cd00995">
    <property type="entry name" value="PBP2_NikA_DppA_OppA_like"/>
    <property type="match status" value="1"/>
</dbReference>
<dbReference type="RefSeq" id="WP_425502059.1">
    <property type="nucleotide sequence ID" value="NZ_JACHOO010000002.1"/>
</dbReference>
<accession>A0A7W9FL02</accession>
<keyword evidence="8" id="KW-1185">Reference proteome</keyword>
<dbReference type="PIRSF" id="PIRSF002741">
    <property type="entry name" value="MppA"/>
    <property type="match status" value="1"/>
</dbReference>
<dbReference type="InterPro" id="IPR030678">
    <property type="entry name" value="Peptide/Ni-bd"/>
</dbReference>
<gene>
    <name evidence="7" type="ORF">GGQ63_000896</name>
</gene>
<dbReference type="GO" id="GO:0043190">
    <property type="term" value="C:ATP-binding cassette (ABC) transporter complex"/>
    <property type="evidence" value="ECO:0007669"/>
    <property type="project" value="InterPro"/>
</dbReference>
<keyword evidence="3" id="KW-0813">Transport</keyword>
<evidence type="ECO:0000259" key="6">
    <source>
        <dbReference type="Pfam" id="PF00496"/>
    </source>
</evidence>
<dbReference type="InterPro" id="IPR000914">
    <property type="entry name" value="SBP_5_dom"/>
</dbReference>
<feature type="domain" description="Solute-binding protein family 5" evidence="6">
    <location>
        <begin position="85"/>
        <end position="453"/>
    </location>
</feature>
<evidence type="ECO:0000313" key="7">
    <source>
        <dbReference type="EMBL" id="MBB5751844.1"/>
    </source>
</evidence>
<reference evidence="7 8" key="1">
    <citation type="submission" date="2020-08" db="EMBL/GenBank/DDBJ databases">
        <title>Genomic Encyclopedia of Type Strains, Phase IV (KMG-IV): sequencing the most valuable type-strain genomes for metagenomic binning, comparative biology and taxonomic classification.</title>
        <authorList>
            <person name="Goeker M."/>
        </authorList>
    </citation>
    <scope>NUCLEOTIDE SEQUENCE [LARGE SCALE GENOMIC DNA]</scope>
    <source>
        <strain evidence="7 8">DSM 16268</strain>
    </source>
</reference>